<proteinExistence type="inferred from homology"/>
<dbReference type="Gene3D" id="3.50.50.60">
    <property type="entry name" value="FAD/NAD(P)-binding domain"/>
    <property type="match status" value="2"/>
</dbReference>
<comment type="similarity">
    <text evidence="1">Belongs to the FAD-binding monooxygenase family.</text>
</comment>
<evidence type="ECO:0000256" key="5">
    <source>
        <dbReference type="SAM" id="Phobius"/>
    </source>
</evidence>
<gene>
    <name evidence="6" type="ORF">OCU04_012974</name>
</gene>
<keyword evidence="5" id="KW-1133">Transmembrane helix</keyword>
<evidence type="ECO:0000256" key="2">
    <source>
        <dbReference type="ARBA" id="ARBA00022630"/>
    </source>
</evidence>
<keyword evidence="4" id="KW-0560">Oxidoreductase</keyword>
<keyword evidence="7" id="KW-1185">Reference proteome</keyword>
<dbReference type="EMBL" id="JAPEIS010000017">
    <property type="protein sequence ID" value="KAJ8058116.1"/>
    <property type="molecule type" value="Genomic_DNA"/>
</dbReference>
<dbReference type="InterPro" id="IPR020946">
    <property type="entry name" value="Flavin_mOase-like"/>
</dbReference>
<keyword evidence="3" id="KW-0274">FAD</keyword>
<dbReference type="InterPro" id="IPR036188">
    <property type="entry name" value="FAD/NAD-bd_sf"/>
</dbReference>
<keyword evidence="5" id="KW-0812">Transmembrane</keyword>
<feature type="transmembrane region" description="Helical" evidence="5">
    <location>
        <begin position="12"/>
        <end position="29"/>
    </location>
</feature>
<dbReference type="AlphaFoldDB" id="A0A9X0A8F7"/>
<dbReference type="PANTHER" id="PTHR42877:SF4">
    <property type="entry name" value="FAD_NAD(P)-BINDING DOMAIN-CONTAINING PROTEIN-RELATED"/>
    <property type="match status" value="1"/>
</dbReference>
<keyword evidence="5" id="KW-0472">Membrane</keyword>
<accession>A0A9X0A8F7</accession>
<dbReference type="OrthoDB" id="74360at2759"/>
<dbReference type="GO" id="GO:0050660">
    <property type="term" value="F:flavin adenine dinucleotide binding"/>
    <property type="evidence" value="ECO:0007669"/>
    <property type="project" value="InterPro"/>
</dbReference>
<evidence type="ECO:0000313" key="7">
    <source>
        <dbReference type="Proteomes" id="UP001152300"/>
    </source>
</evidence>
<protein>
    <recommendedName>
        <fullName evidence="8">Monooxygenase</fullName>
    </recommendedName>
</protein>
<dbReference type="Proteomes" id="UP001152300">
    <property type="component" value="Unassembled WGS sequence"/>
</dbReference>
<evidence type="ECO:0000313" key="6">
    <source>
        <dbReference type="EMBL" id="KAJ8058116.1"/>
    </source>
</evidence>
<evidence type="ECO:0000256" key="4">
    <source>
        <dbReference type="ARBA" id="ARBA00023002"/>
    </source>
</evidence>
<evidence type="ECO:0000256" key="1">
    <source>
        <dbReference type="ARBA" id="ARBA00010139"/>
    </source>
</evidence>
<keyword evidence="2" id="KW-0285">Flavoprotein</keyword>
<dbReference type="PANTHER" id="PTHR42877">
    <property type="entry name" value="L-ORNITHINE N(5)-MONOOXYGENASE-RELATED"/>
    <property type="match status" value="1"/>
</dbReference>
<sequence>MASGSNSKGLPVVIIGAGISGICMAVDLIRRNGTRNFIILEKSSDAGGTWNDNRYPGCCADAWSHLYSFSFNPNPNWMCNYPTQREIHAYLISTVRQWDLFKHIVFNTAVESAKWSDTEMVWRIVVTSTSNDKKEECHQDTIITPFLVSAVGQLSIPSIPDIAGLDDFKAKVMHSSRWDESQELKGKRIAIFGNGATGIQMIPEIAKLASHLTVFQRTPNWVLPRNNQNISLAQRLIYKFFPHIRERYRERLMVSQDQVHDMIIKPEVGEFVKSLSLDMMKRQIPENGILREKLTPNYPYGCKRVILSDEFFPTMNQPHVKLETRPVDHITERGILIDGEETDFDILILATGFRTTEFMHGINIVGNDGRDIREIWRQGGRAYLGMTVESLPNFAMLYGPNTNLSHSSVLLMIESQARYISAMIGTIQSAVSSAENLVFTVKKERVEAFNQELQLRLHETVFAHPGCSSWYKTKDNIVTNNWPERAAKYQQMLMVLDWNDYEILGTWPKGCSKTDIKHFGLPIEEELKTRFPTRYILGILGISSLCMAIWRYRRWAKVLNGQRTGIIE</sequence>
<evidence type="ECO:0008006" key="8">
    <source>
        <dbReference type="Google" id="ProtNLM"/>
    </source>
</evidence>
<evidence type="ECO:0000256" key="3">
    <source>
        <dbReference type="ARBA" id="ARBA00022827"/>
    </source>
</evidence>
<organism evidence="6 7">
    <name type="scientific">Sclerotinia nivalis</name>
    <dbReference type="NCBI Taxonomy" id="352851"/>
    <lineage>
        <taxon>Eukaryota</taxon>
        <taxon>Fungi</taxon>
        <taxon>Dikarya</taxon>
        <taxon>Ascomycota</taxon>
        <taxon>Pezizomycotina</taxon>
        <taxon>Leotiomycetes</taxon>
        <taxon>Helotiales</taxon>
        <taxon>Sclerotiniaceae</taxon>
        <taxon>Sclerotinia</taxon>
    </lineage>
</organism>
<dbReference type="Pfam" id="PF00743">
    <property type="entry name" value="FMO-like"/>
    <property type="match status" value="1"/>
</dbReference>
<comment type="caution">
    <text evidence="6">The sequence shown here is derived from an EMBL/GenBank/DDBJ whole genome shotgun (WGS) entry which is preliminary data.</text>
</comment>
<dbReference type="GO" id="GO:0050661">
    <property type="term" value="F:NADP binding"/>
    <property type="evidence" value="ECO:0007669"/>
    <property type="project" value="InterPro"/>
</dbReference>
<name>A0A9X0A8F7_9HELO</name>
<dbReference type="InterPro" id="IPR051209">
    <property type="entry name" value="FAD-bind_Monooxygenase_sf"/>
</dbReference>
<dbReference type="SUPFAM" id="SSF51905">
    <property type="entry name" value="FAD/NAD(P)-binding domain"/>
    <property type="match status" value="2"/>
</dbReference>
<dbReference type="GO" id="GO:0004499">
    <property type="term" value="F:N,N-dimethylaniline monooxygenase activity"/>
    <property type="evidence" value="ECO:0007669"/>
    <property type="project" value="InterPro"/>
</dbReference>
<reference evidence="6" key="1">
    <citation type="submission" date="2022-11" db="EMBL/GenBank/DDBJ databases">
        <title>Genome Resource of Sclerotinia nivalis Strain SnTB1, a Plant Pathogen Isolated from American Ginseng.</title>
        <authorList>
            <person name="Fan S."/>
        </authorList>
    </citation>
    <scope>NUCLEOTIDE SEQUENCE</scope>
    <source>
        <strain evidence="6">SnTB1</strain>
    </source>
</reference>